<keyword evidence="3" id="KW-1185">Reference proteome</keyword>
<reference evidence="2 3" key="1">
    <citation type="submission" date="2023-02" db="EMBL/GenBank/DDBJ databases">
        <title>The predominant lactic acid bacteria and yeasts involved in the spontaneous fermentation of millet during the production of the traditional porridge Hausa koko in Ghana.</title>
        <authorList>
            <person name="Atter A."/>
            <person name="Diaz M."/>
        </authorList>
    </citation>
    <scope>NUCLEOTIDE SEQUENCE [LARGE SCALE GENOMIC DNA]</scope>
    <source>
        <strain evidence="2 3">FI11552</strain>
    </source>
</reference>
<dbReference type="RefSeq" id="WP_331191969.1">
    <property type="nucleotide sequence ID" value="NZ_JAQSEO010000014.1"/>
</dbReference>
<organism evidence="2 3">
    <name type="scientific">Limosilactobacillus pontis</name>
    <dbReference type="NCBI Taxonomy" id="35787"/>
    <lineage>
        <taxon>Bacteria</taxon>
        <taxon>Bacillati</taxon>
        <taxon>Bacillota</taxon>
        <taxon>Bacilli</taxon>
        <taxon>Lactobacillales</taxon>
        <taxon>Lactobacillaceae</taxon>
        <taxon>Limosilactobacillus</taxon>
    </lineage>
</organism>
<proteinExistence type="predicted"/>
<evidence type="ECO:0000313" key="2">
    <source>
        <dbReference type="EMBL" id="MEE6700979.1"/>
    </source>
</evidence>
<comment type="caution">
    <text evidence="2">The sequence shown here is derived from an EMBL/GenBank/DDBJ whole genome shotgun (WGS) entry which is preliminary data.</text>
</comment>
<accession>A0ABU7SSD0</accession>
<name>A0ABU7SSD0_9LACO</name>
<feature type="transmembrane region" description="Helical" evidence="1">
    <location>
        <begin position="68"/>
        <end position="92"/>
    </location>
</feature>
<evidence type="ECO:0000256" key="1">
    <source>
        <dbReference type="SAM" id="Phobius"/>
    </source>
</evidence>
<protein>
    <submittedName>
        <fullName evidence="2">ABC transporter permease</fullName>
    </submittedName>
</protein>
<keyword evidence="1" id="KW-1133">Transmembrane helix</keyword>
<dbReference type="EMBL" id="JAQSFA010000007">
    <property type="protein sequence ID" value="MEE6700979.1"/>
    <property type="molecule type" value="Genomic_DNA"/>
</dbReference>
<keyword evidence="1" id="KW-0472">Membrane</keyword>
<evidence type="ECO:0000313" key="3">
    <source>
        <dbReference type="Proteomes" id="UP001335665"/>
    </source>
</evidence>
<feature type="transmembrane region" description="Helical" evidence="1">
    <location>
        <begin position="21"/>
        <end position="48"/>
    </location>
</feature>
<sequence>MKNTTTKSYRDRYFMRGHWGTKIWQTVVVVLSWLVLIVPITIASYVAYRTHGRHGHFFWHYAEGFQELNFLMIFLSFALGVIAVFCFAMGYIQLQRAHGLMTKWPMFDMAKNRHERERAELFMTARFDSEAKRRARRNYTVKANQNLRKNQLKQVVNGEKAE</sequence>
<keyword evidence="1" id="KW-0812">Transmembrane</keyword>
<gene>
    <name evidence="2" type="ORF">PS396_04105</name>
</gene>
<dbReference type="Proteomes" id="UP001335665">
    <property type="component" value="Unassembled WGS sequence"/>
</dbReference>